<dbReference type="SUPFAM" id="SSF57850">
    <property type="entry name" value="RING/U-box"/>
    <property type="match status" value="1"/>
</dbReference>
<feature type="domain" description="RING-type" evidence="2">
    <location>
        <begin position="21"/>
        <end position="66"/>
    </location>
</feature>
<protein>
    <recommendedName>
        <fullName evidence="2">RING-type domain-containing protein</fullName>
    </recommendedName>
</protein>
<reference evidence="3 4" key="1">
    <citation type="submission" date="2020-01" db="EMBL/GenBank/DDBJ databases">
        <authorList>
            <consortium name="DOE Joint Genome Institute"/>
            <person name="Haridas S."/>
            <person name="Albert R."/>
            <person name="Binder M."/>
            <person name="Bloem J."/>
            <person name="Labutti K."/>
            <person name="Salamov A."/>
            <person name="Andreopoulos B."/>
            <person name="Baker S.E."/>
            <person name="Barry K."/>
            <person name="Bills G."/>
            <person name="Bluhm B.H."/>
            <person name="Cannon C."/>
            <person name="Castanera R."/>
            <person name="Culley D.E."/>
            <person name="Daum C."/>
            <person name="Ezra D."/>
            <person name="Gonzalez J.B."/>
            <person name="Henrissat B."/>
            <person name="Kuo A."/>
            <person name="Liang C."/>
            <person name="Lipzen A."/>
            <person name="Lutzoni F."/>
            <person name="Magnuson J."/>
            <person name="Mondo S."/>
            <person name="Nolan M."/>
            <person name="Ohm R."/>
            <person name="Pangilinan J."/>
            <person name="Park H.-J.H."/>
            <person name="Ramirez L."/>
            <person name="Alfaro M."/>
            <person name="Sun H."/>
            <person name="Tritt A."/>
            <person name="Yoshinaga Y."/>
            <person name="Zwiers L.-H.L."/>
            <person name="Turgeon B.G."/>
            <person name="Goodwin S.B."/>
            <person name="Spatafora J.W."/>
            <person name="Crous P.W."/>
            <person name="Grigoriev I.V."/>
        </authorList>
    </citation>
    <scope>NUCLEOTIDE SEQUENCE [LARGE SCALE GENOMIC DNA]</scope>
    <source>
        <strain evidence="3 4">CBS 611.86</strain>
    </source>
</reference>
<accession>A0A7C8MPF1</accession>
<evidence type="ECO:0000259" key="2">
    <source>
        <dbReference type="PROSITE" id="PS50089"/>
    </source>
</evidence>
<organism evidence="3 4">
    <name type="scientific">Massariosphaeria phaeospora</name>
    <dbReference type="NCBI Taxonomy" id="100035"/>
    <lineage>
        <taxon>Eukaryota</taxon>
        <taxon>Fungi</taxon>
        <taxon>Dikarya</taxon>
        <taxon>Ascomycota</taxon>
        <taxon>Pezizomycotina</taxon>
        <taxon>Dothideomycetes</taxon>
        <taxon>Pleosporomycetidae</taxon>
        <taxon>Pleosporales</taxon>
        <taxon>Pleosporales incertae sedis</taxon>
        <taxon>Massariosphaeria</taxon>
    </lineage>
</organism>
<dbReference type="GO" id="GO:0008270">
    <property type="term" value="F:zinc ion binding"/>
    <property type="evidence" value="ECO:0007669"/>
    <property type="project" value="UniProtKB-KW"/>
</dbReference>
<dbReference type="Pfam" id="PF13639">
    <property type="entry name" value="zf-RING_2"/>
    <property type="match status" value="1"/>
</dbReference>
<dbReference type="PROSITE" id="PS50089">
    <property type="entry name" value="ZF_RING_2"/>
    <property type="match status" value="1"/>
</dbReference>
<keyword evidence="1" id="KW-0479">Metal-binding</keyword>
<dbReference type="Gene3D" id="3.30.40.10">
    <property type="entry name" value="Zinc/RING finger domain, C3HC4 (zinc finger)"/>
    <property type="match status" value="1"/>
</dbReference>
<keyword evidence="1" id="KW-0862">Zinc</keyword>
<dbReference type="InterPro" id="IPR001841">
    <property type="entry name" value="Znf_RING"/>
</dbReference>
<gene>
    <name evidence="3" type="ORF">BDV95DRAFT_658083</name>
</gene>
<comment type="caution">
    <text evidence="3">The sequence shown here is derived from an EMBL/GenBank/DDBJ whole genome shotgun (WGS) entry which is preliminary data.</text>
</comment>
<proteinExistence type="predicted"/>
<name>A0A7C8MPF1_9PLEO</name>
<dbReference type="OrthoDB" id="5396564at2759"/>
<keyword evidence="1" id="KW-0863">Zinc-finger</keyword>
<dbReference type="Proteomes" id="UP000481861">
    <property type="component" value="Unassembled WGS sequence"/>
</dbReference>
<dbReference type="EMBL" id="JAADJZ010000006">
    <property type="protein sequence ID" value="KAF2874104.1"/>
    <property type="molecule type" value="Genomic_DNA"/>
</dbReference>
<dbReference type="InterPro" id="IPR013083">
    <property type="entry name" value="Znf_RING/FYVE/PHD"/>
</dbReference>
<evidence type="ECO:0000256" key="1">
    <source>
        <dbReference type="PROSITE-ProRule" id="PRU00175"/>
    </source>
</evidence>
<evidence type="ECO:0000313" key="3">
    <source>
        <dbReference type="EMBL" id="KAF2874104.1"/>
    </source>
</evidence>
<evidence type="ECO:0000313" key="4">
    <source>
        <dbReference type="Proteomes" id="UP000481861"/>
    </source>
</evidence>
<dbReference type="AlphaFoldDB" id="A0A7C8MPF1"/>
<dbReference type="SMART" id="SM00184">
    <property type="entry name" value="RING"/>
    <property type="match status" value="1"/>
</dbReference>
<keyword evidence="4" id="KW-1185">Reference proteome</keyword>
<sequence>MPDMMDQDRYVRTLAVPDEDCPICYEPFDTEDHKAVRLACGHWFGFTCINGAIKDSPAPNHCPSCRSVMFLRDGETANEDPEDPEILPTPDEDYVPPFIPPLSFVPSVCDRIRIQANWRWGNFRDMDIENHTLLMQFIWESVYPHTKSLLPVISGGGVPYELWCSIEDGVISHLCQQLWRRESDELEPALRYLEFTLLHRYFHYYNLTDREPIRVLVHLLLLHPGMLSNRTLETDSARLWWKMFLIYCRRYPENDVGRQPRLVPDEDRLTMQHFIAMTAFQTLQADLPEHLERSRKKMCESLWYFLPFNMTNVWGPHPQMEHCVWETLERMLRPLPLVPLTPKFFGAAEEEEAVRRLWRISEIMTISDLAIIRRLARPLGSSRT</sequence>